<geneLocation type="plasmid" evidence="2 3">
    <name>p319</name>
</geneLocation>
<protein>
    <recommendedName>
        <fullName evidence="1">ABM domain-containing protein</fullName>
    </recommendedName>
</protein>
<feature type="domain" description="ABM" evidence="1">
    <location>
        <begin position="4"/>
        <end position="94"/>
    </location>
</feature>
<dbReference type="KEGG" id="vcy:IX92_28525"/>
<dbReference type="InterPro" id="IPR007138">
    <property type="entry name" value="ABM_dom"/>
</dbReference>
<dbReference type="Gene3D" id="3.30.70.100">
    <property type="match status" value="1"/>
</dbReference>
<dbReference type="Pfam" id="PF03992">
    <property type="entry name" value="ABM"/>
    <property type="match status" value="1"/>
</dbReference>
<sequence length="99" mass="11312">MTTLYVTAGLVLSSERPRQEVLAAMRQLTQATLTEPGCVSFEFLAHHADPSRFTLWERWDSEAALDAHYHKAHTRAYLSQGWTRIESLHKHYSLTSPEA</sequence>
<dbReference type="InterPro" id="IPR050744">
    <property type="entry name" value="AI-2_Isomerase_LsrG"/>
</dbReference>
<name>A0AAN0SLD0_9VIBR</name>
<evidence type="ECO:0000313" key="2">
    <source>
        <dbReference type="EMBL" id="AIW23008.1"/>
    </source>
</evidence>
<dbReference type="Proteomes" id="UP000030081">
    <property type="component" value="Plasmid p319"/>
</dbReference>
<accession>A0AAN0SLD0</accession>
<dbReference type="PANTHER" id="PTHR33336">
    <property type="entry name" value="QUINOL MONOOXYGENASE YGIN-RELATED"/>
    <property type="match status" value="1"/>
</dbReference>
<keyword evidence="2" id="KW-0614">Plasmid</keyword>
<proteinExistence type="predicted"/>
<keyword evidence="3" id="KW-1185">Reference proteome</keyword>
<gene>
    <name evidence="2" type="ORF">IX92_28525</name>
</gene>
<dbReference type="GO" id="GO:0003824">
    <property type="term" value="F:catalytic activity"/>
    <property type="evidence" value="ECO:0007669"/>
    <property type="project" value="TreeGrafter"/>
</dbReference>
<dbReference type="InterPro" id="IPR011008">
    <property type="entry name" value="Dimeric_a/b-barrel"/>
</dbReference>
<reference evidence="2 3" key="1">
    <citation type="submission" date="2014-10" db="EMBL/GenBank/DDBJ databases">
        <title>The Complete Genome Sequence for the Shellfish Pathogen Vibrio coralliilyticus RE98 Isolated from a Shellfish Hatchery.</title>
        <authorList>
            <person name="Richards G.P."/>
            <person name="Bono J.L."/>
            <person name="Watson M.A."/>
            <person name="Needleman D.S."/>
        </authorList>
    </citation>
    <scope>NUCLEOTIDE SEQUENCE [LARGE SCALE GENOMIC DNA]</scope>
    <source>
        <strain evidence="2 3">RE98</strain>
        <plasmid evidence="2 3">p319</plasmid>
    </source>
</reference>
<dbReference type="PROSITE" id="PS51725">
    <property type="entry name" value="ABM"/>
    <property type="match status" value="1"/>
</dbReference>
<dbReference type="AlphaFoldDB" id="A0AAN0SLD0"/>
<dbReference type="KEGG" id="vct:JV59_25610"/>
<organism evidence="2 3">
    <name type="scientific">Vibrio coralliilyticus</name>
    <dbReference type="NCBI Taxonomy" id="190893"/>
    <lineage>
        <taxon>Bacteria</taxon>
        <taxon>Pseudomonadati</taxon>
        <taxon>Pseudomonadota</taxon>
        <taxon>Gammaproteobacteria</taxon>
        <taxon>Vibrionales</taxon>
        <taxon>Vibrionaceae</taxon>
        <taxon>Vibrio</taxon>
    </lineage>
</organism>
<dbReference type="EMBL" id="CP009620">
    <property type="protein sequence ID" value="AIW23008.1"/>
    <property type="molecule type" value="Genomic_DNA"/>
</dbReference>
<evidence type="ECO:0000313" key="3">
    <source>
        <dbReference type="Proteomes" id="UP000030081"/>
    </source>
</evidence>
<dbReference type="RefSeq" id="WP_039951568.1">
    <property type="nucleotide sequence ID" value="NZ_CP156658.1"/>
</dbReference>
<dbReference type="SUPFAM" id="SSF54909">
    <property type="entry name" value="Dimeric alpha+beta barrel"/>
    <property type="match status" value="1"/>
</dbReference>
<dbReference type="PANTHER" id="PTHR33336:SF3">
    <property type="entry name" value="ABM DOMAIN-CONTAINING PROTEIN"/>
    <property type="match status" value="1"/>
</dbReference>
<evidence type="ECO:0000259" key="1">
    <source>
        <dbReference type="PROSITE" id="PS51725"/>
    </source>
</evidence>